<feature type="domain" description="Ionotropic glutamate receptor L-glutamate and glycine-binding" evidence="12">
    <location>
        <begin position="3"/>
        <end position="49"/>
    </location>
</feature>
<keyword evidence="2" id="KW-0813">Transport</keyword>
<dbReference type="GO" id="GO:0016020">
    <property type="term" value="C:membrane"/>
    <property type="evidence" value="ECO:0007669"/>
    <property type="project" value="UniProtKB-SubCell"/>
</dbReference>
<dbReference type="EMBL" id="BPLR01015644">
    <property type="protein sequence ID" value="GIY77577.1"/>
    <property type="molecule type" value="Genomic_DNA"/>
</dbReference>
<keyword evidence="4 11" id="KW-1133">Transmembrane helix</keyword>
<evidence type="ECO:0000259" key="12">
    <source>
        <dbReference type="Pfam" id="PF10613"/>
    </source>
</evidence>
<evidence type="ECO:0000256" key="9">
    <source>
        <dbReference type="ARBA" id="ARBA00023286"/>
    </source>
</evidence>
<evidence type="ECO:0000256" key="5">
    <source>
        <dbReference type="ARBA" id="ARBA00023065"/>
    </source>
</evidence>
<name>A0AAV4W4F6_CAEEX</name>
<keyword evidence="7" id="KW-0675">Receptor</keyword>
<evidence type="ECO:0000256" key="8">
    <source>
        <dbReference type="ARBA" id="ARBA00023180"/>
    </source>
</evidence>
<comment type="caution">
    <text evidence="13">The sequence shown here is derived from an EMBL/GenBank/DDBJ whole genome shotgun (WGS) entry which is preliminary data.</text>
</comment>
<dbReference type="InterPro" id="IPR019594">
    <property type="entry name" value="Glu/Gly-bd"/>
</dbReference>
<evidence type="ECO:0000256" key="4">
    <source>
        <dbReference type="ARBA" id="ARBA00022989"/>
    </source>
</evidence>
<dbReference type="SUPFAM" id="SSF53850">
    <property type="entry name" value="Periplasmic binding protein-like II"/>
    <property type="match status" value="1"/>
</dbReference>
<evidence type="ECO:0000256" key="3">
    <source>
        <dbReference type="ARBA" id="ARBA00022692"/>
    </source>
</evidence>
<gene>
    <name evidence="13" type="ORF">CEXT_233911</name>
</gene>
<evidence type="ECO:0000313" key="13">
    <source>
        <dbReference type="EMBL" id="GIY77577.1"/>
    </source>
</evidence>
<keyword evidence="6 11" id="KW-0472">Membrane</keyword>
<accession>A0AAV4W4F6</accession>
<evidence type="ECO:0000256" key="10">
    <source>
        <dbReference type="ARBA" id="ARBA00023303"/>
    </source>
</evidence>
<dbReference type="Gene3D" id="3.40.190.10">
    <property type="entry name" value="Periplasmic binding protein-like II"/>
    <property type="match status" value="1"/>
</dbReference>
<proteinExistence type="predicted"/>
<keyword evidence="8" id="KW-0325">Glycoprotein</keyword>
<feature type="transmembrane region" description="Helical" evidence="11">
    <location>
        <begin position="53"/>
        <end position="74"/>
    </location>
</feature>
<dbReference type="Proteomes" id="UP001054945">
    <property type="component" value="Unassembled WGS sequence"/>
</dbReference>
<evidence type="ECO:0000256" key="11">
    <source>
        <dbReference type="SAM" id="Phobius"/>
    </source>
</evidence>
<dbReference type="GO" id="GO:0015276">
    <property type="term" value="F:ligand-gated monoatomic ion channel activity"/>
    <property type="evidence" value="ECO:0007669"/>
    <property type="project" value="InterPro"/>
</dbReference>
<dbReference type="AlphaFoldDB" id="A0AAV4W4F6"/>
<reference evidence="13 14" key="1">
    <citation type="submission" date="2021-06" db="EMBL/GenBank/DDBJ databases">
        <title>Caerostris extrusa draft genome.</title>
        <authorList>
            <person name="Kono N."/>
            <person name="Arakawa K."/>
        </authorList>
    </citation>
    <scope>NUCLEOTIDE SEQUENCE [LARGE SCALE GENOMIC DNA]</scope>
</reference>
<dbReference type="Pfam" id="PF10613">
    <property type="entry name" value="Lig_chan-Glu_bd"/>
    <property type="match status" value="1"/>
</dbReference>
<comment type="subcellular location">
    <subcellularLocation>
        <location evidence="1">Membrane</location>
        <topology evidence="1">Multi-pass membrane protein</topology>
    </subcellularLocation>
</comment>
<sequence>MENGTWSGIIGMVARGEADMGLTYLAIMEDRSKFVDFSTPYYSFGRTLLRTSLVFHLNMQYSCILLVWMFGYYFHFSSNFSIYFQKWISAERPVPFRLPDVVEEFLQLARRNESFQKQSFAIQDLFQLPSSLLYTVLFFCLSY</sequence>
<evidence type="ECO:0000256" key="2">
    <source>
        <dbReference type="ARBA" id="ARBA00022448"/>
    </source>
</evidence>
<organism evidence="13 14">
    <name type="scientific">Caerostris extrusa</name>
    <name type="common">Bark spider</name>
    <name type="synonym">Caerostris bankana</name>
    <dbReference type="NCBI Taxonomy" id="172846"/>
    <lineage>
        <taxon>Eukaryota</taxon>
        <taxon>Metazoa</taxon>
        <taxon>Ecdysozoa</taxon>
        <taxon>Arthropoda</taxon>
        <taxon>Chelicerata</taxon>
        <taxon>Arachnida</taxon>
        <taxon>Araneae</taxon>
        <taxon>Araneomorphae</taxon>
        <taxon>Entelegynae</taxon>
        <taxon>Araneoidea</taxon>
        <taxon>Araneidae</taxon>
        <taxon>Caerostris</taxon>
    </lineage>
</organism>
<evidence type="ECO:0000313" key="14">
    <source>
        <dbReference type="Proteomes" id="UP001054945"/>
    </source>
</evidence>
<keyword evidence="3 11" id="KW-0812">Transmembrane</keyword>
<evidence type="ECO:0000256" key="1">
    <source>
        <dbReference type="ARBA" id="ARBA00004141"/>
    </source>
</evidence>
<keyword evidence="5" id="KW-0406">Ion transport</keyword>
<keyword evidence="10" id="KW-0407">Ion channel</keyword>
<keyword evidence="14" id="KW-1185">Reference proteome</keyword>
<evidence type="ECO:0000256" key="7">
    <source>
        <dbReference type="ARBA" id="ARBA00023170"/>
    </source>
</evidence>
<evidence type="ECO:0000256" key="6">
    <source>
        <dbReference type="ARBA" id="ARBA00023136"/>
    </source>
</evidence>
<keyword evidence="9" id="KW-1071">Ligand-gated ion channel</keyword>
<protein>
    <recommendedName>
        <fullName evidence="12">Ionotropic glutamate receptor L-glutamate and glycine-binding domain-containing protein</fullName>
    </recommendedName>
</protein>